<dbReference type="EMBL" id="BK014713">
    <property type="protein sequence ID" value="DAD69015.1"/>
    <property type="molecule type" value="Genomic_DNA"/>
</dbReference>
<feature type="region of interest" description="Disordered" evidence="1">
    <location>
        <begin position="1"/>
        <end position="33"/>
    </location>
</feature>
<reference evidence="2" key="1">
    <citation type="journal article" date="2021" name="Proc. Natl. Acad. Sci. U.S.A.">
        <title>A Catalog of Tens of Thousands of Viruses from Human Metagenomes Reveals Hidden Associations with Chronic Diseases.</title>
        <authorList>
            <person name="Tisza M.J."/>
            <person name="Buck C.B."/>
        </authorList>
    </citation>
    <scope>NUCLEOTIDE SEQUENCE</scope>
    <source>
        <strain evidence="2">CtDo63</strain>
    </source>
</reference>
<organism evidence="2">
    <name type="scientific">Siphoviridae sp. ctDo63</name>
    <dbReference type="NCBI Taxonomy" id="2823571"/>
    <lineage>
        <taxon>Viruses</taxon>
        <taxon>Duplodnaviria</taxon>
        <taxon>Heunggongvirae</taxon>
        <taxon>Uroviricota</taxon>
        <taxon>Caudoviricetes</taxon>
    </lineage>
</organism>
<evidence type="ECO:0000256" key="1">
    <source>
        <dbReference type="SAM" id="MobiDB-lite"/>
    </source>
</evidence>
<accession>A0A8S5LGK3</accession>
<evidence type="ECO:0000313" key="2">
    <source>
        <dbReference type="EMBL" id="DAD69015.1"/>
    </source>
</evidence>
<proteinExistence type="predicted"/>
<sequence length="33" mass="3684">MSLDDSYSSYKQDAKNRNLTATKTATSSKNRSN</sequence>
<name>A0A8S5LGK3_9CAUD</name>
<protein>
    <submittedName>
        <fullName evidence="2">Uncharacterized protein</fullName>
    </submittedName>
</protein>